<gene>
    <name evidence="1" type="ORF">JFN91_06555</name>
</gene>
<name>A0ABS0YD80_9BACT</name>
<reference evidence="1 2" key="1">
    <citation type="submission" date="2020-12" db="EMBL/GenBank/DDBJ databases">
        <title>Geomonas sp. Red421, isolated from paddy soil.</title>
        <authorList>
            <person name="Xu Z."/>
            <person name="Zhang Z."/>
            <person name="Masuda Y."/>
            <person name="Itoh H."/>
            <person name="Senoo K."/>
        </authorList>
    </citation>
    <scope>NUCLEOTIDE SEQUENCE [LARGE SCALE GENOMIC DNA]</scope>
    <source>
        <strain evidence="1 2">Red421</strain>
    </source>
</reference>
<sequence length="118" mass="13757">MPGKRYQAVQRCSETLKVSTIPQRDKLRLEFQFIQVKRLLLRDQKLKSCQHRQCNLAAFERLEAMLREATETELQGAALDRISQELEEILVVLWAVDKIYADCSGIYFMDTPPGHFNQ</sequence>
<organism evidence="1 2">
    <name type="scientific">Geomonas anaerohicana</name>
    <dbReference type="NCBI Taxonomy" id="2798583"/>
    <lineage>
        <taxon>Bacteria</taxon>
        <taxon>Pseudomonadati</taxon>
        <taxon>Thermodesulfobacteriota</taxon>
        <taxon>Desulfuromonadia</taxon>
        <taxon>Geobacterales</taxon>
        <taxon>Geobacteraceae</taxon>
        <taxon>Geomonas</taxon>
    </lineage>
</organism>
<proteinExistence type="predicted"/>
<comment type="caution">
    <text evidence="1">The sequence shown here is derived from an EMBL/GenBank/DDBJ whole genome shotgun (WGS) entry which is preliminary data.</text>
</comment>
<keyword evidence="2" id="KW-1185">Reference proteome</keyword>
<dbReference type="Proteomes" id="UP000614714">
    <property type="component" value="Unassembled WGS sequence"/>
</dbReference>
<dbReference type="RefSeq" id="WP_199388414.1">
    <property type="nucleotide sequence ID" value="NZ_JAEMHL010000003.1"/>
</dbReference>
<dbReference type="EMBL" id="JAEMHL010000003">
    <property type="protein sequence ID" value="MBJ6749869.1"/>
    <property type="molecule type" value="Genomic_DNA"/>
</dbReference>
<accession>A0ABS0YD80</accession>
<evidence type="ECO:0000313" key="1">
    <source>
        <dbReference type="EMBL" id="MBJ6749869.1"/>
    </source>
</evidence>
<protein>
    <submittedName>
        <fullName evidence="1">Uncharacterized protein</fullName>
    </submittedName>
</protein>
<evidence type="ECO:0000313" key="2">
    <source>
        <dbReference type="Proteomes" id="UP000614714"/>
    </source>
</evidence>